<organism evidence="5 6">
    <name type="scientific">Rothia aerolata</name>
    <dbReference type="NCBI Taxonomy" id="1812262"/>
    <lineage>
        <taxon>Bacteria</taxon>
        <taxon>Bacillati</taxon>
        <taxon>Actinomycetota</taxon>
        <taxon>Actinomycetes</taxon>
        <taxon>Micrococcales</taxon>
        <taxon>Micrococcaceae</taxon>
        <taxon>Rothia</taxon>
    </lineage>
</organism>
<dbReference type="AlphaFoldDB" id="A0A917IS11"/>
<reference evidence="5 6" key="1">
    <citation type="journal article" date="2014" name="Int. J. Syst. Evol. Microbiol.">
        <title>Complete genome sequence of Corynebacterium casei LMG S-19264T (=DSM 44701T), isolated from a smear-ripened cheese.</title>
        <authorList>
            <consortium name="US DOE Joint Genome Institute (JGI-PGF)"/>
            <person name="Walter F."/>
            <person name="Albersmeier A."/>
            <person name="Kalinowski J."/>
            <person name="Ruckert C."/>
        </authorList>
    </citation>
    <scope>NUCLEOTIDE SEQUENCE [LARGE SCALE GENOMIC DNA]</scope>
    <source>
        <strain evidence="5 6">CCM 8669</strain>
    </source>
</reference>
<gene>
    <name evidence="5" type="ORF">GCM10007359_12050</name>
</gene>
<comment type="caution">
    <text evidence="5">The sequence shown here is derived from an EMBL/GenBank/DDBJ whole genome shotgun (WGS) entry which is preliminary data.</text>
</comment>
<evidence type="ECO:0000256" key="3">
    <source>
        <dbReference type="ARBA" id="ARBA00022989"/>
    </source>
</evidence>
<dbReference type="Proteomes" id="UP000600171">
    <property type="component" value="Unassembled WGS sequence"/>
</dbReference>
<proteinExistence type="predicted"/>
<evidence type="ECO:0000256" key="4">
    <source>
        <dbReference type="ARBA" id="ARBA00023136"/>
    </source>
</evidence>
<dbReference type="GO" id="GO:0016020">
    <property type="term" value="C:membrane"/>
    <property type="evidence" value="ECO:0007669"/>
    <property type="project" value="UniProtKB-SubCell"/>
</dbReference>
<protein>
    <recommendedName>
        <fullName evidence="7">DoxX family protein</fullName>
    </recommendedName>
</protein>
<dbReference type="EMBL" id="BMDC01000001">
    <property type="protein sequence ID" value="GGH62133.1"/>
    <property type="molecule type" value="Genomic_DNA"/>
</dbReference>
<evidence type="ECO:0000256" key="2">
    <source>
        <dbReference type="ARBA" id="ARBA00022692"/>
    </source>
</evidence>
<dbReference type="InterPro" id="IPR032808">
    <property type="entry name" value="DoxX"/>
</dbReference>
<sequence>MNIAKVLGRALMAPIMIEGGLNQIKSAEYIGGAVENTASKYGVAGQLPADGKTISKIAGTSMVASGIALGLGILPQPAATVLAGQMVVTTLVGHAFWEHEGDERNTHKLQAYKNLAIAGGLLYAASTKK</sequence>
<comment type="subcellular location">
    <subcellularLocation>
        <location evidence="1">Membrane</location>
        <topology evidence="1">Multi-pass membrane protein</topology>
    </subcellularLocation>
</comment>
<keyword evidence="3" id="KW-1133">Transmembrane helix</keyword>
<evidence type="ECO:0000256" key="1">
    <source>
        <dbReference type="ARBA" id="ARBA00004141"/>
    </source>
</evidence>
<evidence type="ECO:0008006" key="7">
    <source>
        <dbReference type="Google" id="ProtNLM"/>
    </source>
</evidence>
<keyword evidence="2" id="KW-0812">Transmembrane</keyword>
<dbReference type="Pfam" id="PF07681">
    <property type="entry name" value="DoxX"/>
    <property type="match status" value="1"/>
</dbReference>
<dbReference type="RefSeq" id="WP_188359359.1">
    <property type="nucleotide sequence ID" value="NZ_BMDC01000001.1"/>
</dbReference>
<name>A0A917IS11_9MICC</name>
<evidence type="ECO:0000313" key="6">
    <source>
        <dbReference type="Proteomes" id="UP000600171"/>
    </source>
</evidence>
<accession>A0A917IS11</accession>
<evidence type="ECO:0000313" key="5">
    <source>
        <dbReference type="EMBL" id="GGH62133.1"/>
    </source>
</evidence>
<keyword evidence="4" id="KW-0472">Membrane</keyword>
<keyword evidence="6" id="KW-1185">Reference proteome</keyword>